<dbReference type="InterPro" id="IPR016097">
    <property type="entry name" value="DUF695"/>
</dbReference>
<organism evidence="2 3">
    <name type="scientific">Pontibacter populi</name>
    <dbReference type="NCBI Taxonomy" id="890055"/>
    <lineage>
        <taxon>Bacteria</taxon>
        <taxon>Pseudomonadati</taxon>
        <taxon>Bacteroidota</taxon>
        <taxon>Cytophagia</taxon>
        <taxon>Cytophagales</taxon>
        <taxon>Hymenobacteraceae</taxon>
        <taxon>Pontibacter</taxon>
    </lineage>
</organism>
<proteinExistence type="predicted"/>
<evidence type="ECO:0000259" key="1">
    <source>
        <dbReference type="Pfam" id="PF05117"/>
    </source>
</evidence>
<dbReference type="Pfam" id="PF05117">
    <property type="entry name" value="DUF695"/>
    <property type="match status" value="1"/>
</dbReference>
<protein>
    <submittedName>
        <fullName evidence="2">DUF695 domain-containing protein</fullName>
    </submittedName>
</protein>
<evidence type="ECO:0000313" key="3">
    <source>
        <dbReference type="Proteomes" id="UP000774935"/>
    </source>
</evidence>
<reference evidence="2 3" key="1">
    <citation type="submission" date="2021-07" db="EMBL/GenBank/DDBJ databases">
        <authorList>
            <person name="Kim M.K."/>
        </authorList>
    </citation>
    <scope>NUCLEOTIDE SEQUENCE [LARGE SCALE GENOMIC DNA]</scope>
    <source>
        <strain evidence="2 3">HLY7-15</strain>
    </source>
</reference>
<dbReference type="EMBL" id="JAHWXQ010000002">
    <property type="protein sequence ID" value="MBW3364960.1"/>
    <property type="molecule type" value="Genomic_DNA"/>
</dbReference>
<name>A0ABS6XAE0_9BACT</name>
<keyword evidence="3" id="KW-1185">Reference proteome</keyword>
<feature type="domain" description="DUF695" evidence="1">
    <location>
        <begin position="247"/>
        <end position="361"/>
    </location>
</feature>
<dbReference type="RefSeq" id="WP_199109493.1">
    <property type="nucleotide sequence ID" value="NZ_JAHWXQ010000002.1"/>
</dbReference>
<gene>
    <name evidence="2" type="ORF">KYK27_07895</name>
</gene>
<accession>A0ABS6XAE0</accession>
<evidence type="ECO:0000313" key="2">
    <source>
        <dbReference type="EMBL" id="MBW3364960.1"/>
    </source>
</evidence>
<dbReference type="Proteomes" id="UP000774935">
    <property type="component" value="Unassembled WGS sequence"/>
</dbReference>
<comment type="caution">
    <text evidence="2">The sequence shown here is derived from an EMBL/GenBank/DDBJ whole genome shotgun (WGS) entry which is preliminary data.</text>
</comment>
<sequence length="363" mass="42275">MKLLRSMLQKEDKPVRSYEEFWAWFQKNERAFYQVVKNEGNLERDFFDKLSPKLADLKDGFFFLTGMYDDNTAELVLTADGTVRNFVFVEELVDAAPQIGNWRITAHKPAMPSEDFGINMQGYTFSAETLHFYPNLNPNYPDEIDITIVYDDFNEENKAAITNGVYIFLDNYLGELESATIIDNIVIAAKVEVQEELIPIAKLQAYLGWRQKEFVEKYEGVRHDTENDNHSMLEAELESGNTLLAVINTDLLEWDGKASHPWIMTVEIPYDGESNNGMPDDEIYKLLNEVEDEILAKLKDVDGYLNIGRQTADSMREIYFACKDFRKPSKVMHNIQMKYADQIEISFDLYKDKYWMSFNRFMN</sequence>